<dbReference type="EC" id="2.3.1.225" evidence="7"/>
<dbReference type="AlphaFoldDB" id="A0AAE1DTY1"/>
<feature type="transmembrane region" description="Helical" evidence="7">
    <location>
        <begin position="103"/>
        <end position="123"/>
    </location>
</feature>
<feature type="region of interest" description="Disordered" evidence="8">
    <location>
        <begin position="1"/>
        <end position="37"/>
    </location>
</feature>
<name>A0AAE1DTY1_9GAST</name>
<dbReference type="GO" id="GO:0005794">
    <property type="term" value="C:Golgi apparatus"/>
    <property type="evidence" value="ECO:0007669"/>
    <property type="project" value="TreeGrafter"/>
</dbReference>
<evidence type="ECO:0000256" key="1">
    <source>
        <dbReference type="ARBA" id="ARBA00004141"/>
    </source>
</evidence>
<dbReference type="GO" id="GO:0019706">
    <property type="term" value="F:protein-cysteine S-palmitoyltransferase activity"/>
    <property type="evidence" value="ECO:0007669"/>
    <property type="project" value="UniProtKB-EC"/>
</dbReference>
<evidence type="ECO:0000256" key="7">
    <source>
        <dbReference type="RuleBase" id="RU079119"/>
    </source>
</evidence>
<feature type="domain" description="Palmitoyltransferase DHHC" evidence="9">
    <location>
        <begin position="331"/>
        <end position="466"/>
    </location>
</feature>
<keyword evidence="5 7" id="KW-0472">Membrane</keyword>
<dbReference type="PANTHER" id="PTHR22883">
    <property type="entry name" value="ZINC FINGER DHHC DOMAIN CONTAINING PROTEIN"/>
    <property type="match status" value="1"/>
</dbReference>
<protein>
    <recommendedName>
        <fullName evidence="7">Palmitoyltransferase</fullName>
        <ecNumber evidence="7">2.3.1.225</ecNumber>
    </recommendedName>
</protein>
<evidence type="ECO:0000313" key="10">
    <source>
        <dbReference type="EMBL" id="KAK3782834.1"/>
    </source>
</evidence>
<evidence type="ECO:0000313" key="11">
    <source>
        <dbReference type="Proteomes" id="UP001283361"/>
    </source>
</evidence>
<dbReference type="Proteomes" id="UP001283361">
    <property type="component" value="Unassembled WGS sequence"/>
</dbReference>
<dbReference type="GO" id="GO:0005783">
    <property type="term" value="C:endoplasmic reticulum"/>
    <property type="evidence" value="ECO:0007669"/>
    <property type="project" value="TreeGrafter"/>
</dbReference>
<evidence type="ECO:0000256" key="2">
    <source>
        <dbReference type="ARBA" id="ARBA00022679"/>
    </source>
</evidence>
<feature type="compositionally biased region" description="Basic and acidic residues" evidence="8">
    <location>
        <begin position="1"/>
        <end position="12"/>
    </location>
</feature>
<comment type="similarity">
    <text evidence="7">Belongs to the DHHC palmitoyltransferase family.</text>
</comment>
<keyword evidence="6 7" id="KW-0012">Acyltransferase</keyword>
<dbReference type="InterPro" id="IPR039859">
    <property type="entry name" value="PFA4/ZDH16/20/ERF2-like"/>
</dbReference>
<evidence type="ECO:0000256" key="3">
    <source>
        <dbReference type="ARBA" id="ARBA00022692"/>
    </source>
</evidence>
<evidence type="ECO:0000256" key="8">
    <source>
        <dbReference type="SAM" id="MobiDB-lite"/>
    </source>
</evidence>
<dbReference type="InterPro" id="IPR001594">
    <property type="entry name" value="Palmitoyltrfase_DHHC"/>
</dbReference>
<feature type="transmembrane region" description="Helical" evidence="7">
    <location>
        <begin position="69"/>
        <end position="91"/>
    </location>
</feature>
<feature type="region of interest" description="Disordered" evidence="8">
    <location>
        <begin position="174"/>
        <end position="196"/>
    </location>
</feature>
<dbReference type="EMBL" id="JAWDGP010002483">
    <property type="protein sequence ID" value="KAK3782834.1"/>
    <property type="molecule type" value="Genomic_DNA"/>
</dbReference>
<comment type="caution">
    <text evidence="10">The sequence shown here is derived from an EMBL/GenBank/DDBJ whole genome shotgun (WGS) entry which is preliminary data.</text>
</comment>
<evidence type="ECO:0000256" key="4">
    <source>
        <dbReference type="ARBA" id="ARBA00022989"/>
    </source>
</evidence>
<accession>A0AAE1DTY1</accession>
<keyword evidence="4 7" id="KW-1133">Transmembrane helix</keyword>
<comment type="domain">
    <text evidence="7">The DHHC domain is required for palmitoyltransferase activity.</text>
</comment>
<organism evidence="10 11">
    <name type="scientific">Elysia crispata</name>
    <name type="common">lettuce slug</name>
    <dbReference type="NCBI Taxonomy" id="231223"/>
    <lineage>
        <taxon>Eukaryota</taxon>
        <taxon>Metazoa</taxon>
        <taxon>Spiralia</taxon>
        <taxon>Lophotrochozoa</taxon>
        <taxon>Mollusca</taxon>
        <taxon>Gastropoda</taxon>
        <taxon>Heterobranchia</taxon>
        <taxon>Euthyneura</taxon>
        <taxon>Panpulmonata</taxon>
        <taxon>Sacoglossa</taxon>
        <taxon>Placobranchoidea</taxon>
        <taxon>Plakobranchidae</taxon>
        <taxon>Elysia</taxon>
    </lineage>
</organism>
<evidence type="ECO:0000256" key="5">
    <source>
        <dbReference type="ARBA" id="ARBA00023136"/>
    </source>
</evidence>
<gene>
    <name evidence="10" type="ORF">RRG08_002466</name>
</gene>
<keyword evidence="2 7" id="KW-0808">Transferase</keyword>
<feature type="compositionally biased region" description="Low complexity" evidence="8">
    <location>
        <begin position="186"/>
        <end position="196"/>
    </location>
</feature>
<proteinExistence type="inferred from homology"/>
<evidence type="ECO:0000259" key="9">
    <source>
        <dbReference type="Pfam" id="PF01529"/>
    </source>
</evidence>
<comment type="catalytic activity">
    <reaction evidence="7">
        <text>L-cysteinyl-[protein] + hexadecanoyl-CoA = S-hexadecanoyl-L-cysteinyl-[protein] + CoA</text>
        <dbReference type="Rhea" id="RHEA:36683"/>
        <dbReference type="Rhea" id="RHEA-COMP:10131"/>
        <dbReference type="Rhea" id="RHEA-COMP:11032"/>
        <dbReference type="ChEBI" id="CHEBI:29950"/>
        <dbReference type="ChEBI" id="CHEBI:57287"/>
        <dbReference type="ChEBI" id="CHEBI:57379"/>
        <dbReference type="ChEBI" id="CHEBI:74151"/>
        <dbReference type="EC" id="2.3.1.225"/>
    </reaction>
</comment>
<dbReference type="PANTHER" id="PTHR22883:SF414">
    <property type="entry name" value="PALMITOYLTRANSFERASE ZDHHC24-RELATED"/>
    <property type="match status" value="1"/>
</dbReference>
<feature type="region of interest" description="Disordered" evidence="8">
    <location>
        <begin position="251"/>
        <end position="272"/>
    </location>
</feature>
<dbReference type="GO" id="GO:0016020">
    <property type="term" value="C:membrane"/>
    <property type="evidence" value="ECO:0007669"/>
    <property type="project" value="UniProtKB-SubCell"/>
</dbReference>
<feature type="transmembrane region" description="Helical" evidence="7">
    <location>
        <begin position="374"/>
        <end position="398"/>
    </location>
</feature>
<dbReference type="GO" id="GO:0006612">
    <property type="term" value="P:protein targeting to membrane"/>
    <property type="evidence" value="ECO:0007669"/>
    <property type="project" value="TreeGrafter"/>
</dbReference>
<sequence>MADITEDRKGLLSDDQPGEITMDRSEVDPNPRPAPESLRSKLTAHYQKGMKKPATKLLSSPLAPEIVDYIAIPMYLFTNLVGFYLGVFHMVPIVFEGDSRAMLFHRCFITLLCLEMMVNWLGIRYVDSTYTRYLRLYGPPRHGPEIPQKTENLLLASGSRQEIDSSAAVLMPVTSEQDDLSKNSKNKSSSVYNSNGNSGHITTTLIPAGAMIRQGSLDLKQEVELANKAMHRRNSQMYKKSIDDLLQPFQSENKSSSSEKYQQNTNIPSPTLPNFSIENDIEMVKADPVTSANLGASQAARIGSALTCPTPTVTTDGEVMTKSYPYWSWVPCYTCGRARPPRCHHCPLCNACVLKRDHHCYFAGSCVGYRNHRFFYVFLVWAWSGAMYGTLYGGPYIWKFLWPEMSYVDILFPVALLRAVLGYLPLHISLTVTAVSFMVYFDGLAGLFIYAHTRLISWGVTSFEKVFLRKSLEIKDTRSLKLKIRAVFGPYWPVCFIFPIHFFTEPQEDPVLWPDIQVLKS</sequence>
<comment type="subcellular location">
    <subcellularLocation>
        <location evidence="1">Membrane</location>
        <topology evidence="1">Multi-pass membrane protein</topology>
    </subcellularLocation>
</comment>
<dbReference type="PROSITE" id="PS50216">
    <property type="entry name" value="DHHC"/>
    <property type="match status" value="1"/>
</dbReference>
<dbReference type="Pfam" id="PF01529">
    <property type="entry name" value="DHHC"/>
    <property type="match status" value="1"/>
</dbReference>
<keyword evidence="3 7" id="KW-0812">Transmembrane</keyword>
<keyword evidence="11" id="KW-1185">Reference proteome</keyword>
<feature type="transmembrane region" description="Helical" evidence="7">
    <location>
        <begin position="484"/>
        <end position="504"/>
    </location>
</feature>
<reference evidence="10" key="1">
    <citation type="journal article" date="2023" name="G3 (Bethesda)">
        <title>A reference genome for the long-term kleptoplast-retaining sea slug Elysia crispata morphotype clarki.</title>
        <authorList>
            <person name="Eastman K.E."/>
            <person name="Pendleton A.L."/>
            <person name="Shaikh M.A."/>
            <person name="Suttiyut T."/>
            <person name="Ogas R."/>
            <person name="Tomko P."/>
            <person name="Gavelis G."/>
            <person name="Widhalm J.R."/>
            <person name="Wisecaver J.H."/>
        </authorList>
    </citation>
    <scope>NUCLEOTIDE SEQUENCE</scope>
    <source>
        <strain evidence="10">ECLA1</strain>
    </source>
</reference>
<evidence type="ECO:0000256" key="6">
    <source>
        <dbReference type="ARBA" id="ARBA00023315"/>
    </source>
</evidence>